<comment type="caution">
    <text evidence="3">The sequence shown here is derived from an EMBL/GenBank/DDBJ whole genome shotgun (WGS) entry which is preliminary data.</text>
</comment>
<reference evidence="3 4" key="1">
    <citation type="submission" date="2023-07" db="EMBL/GenBank/DDBJ databases">
        <authorList>
            <person name="Lian W.-H."/>
        </authorList>
    </citation>
    <scope>NUCLEOTIDE SEQUENCE [LARGE SCALE GENOMIC DNA]</scope>
    <source>
        <strain evidence="3 4">SYSU DXS3180</strain>
    </source>
</reference>
<evidence type="ECO:0000313" key="3">
    <source>
        <dbReference type="EMBL" id="MEX6687253.1"/>
    </source>
</evidence>
<protein>
    <submittedName>
        <fullName evidence="3">Histidine kinase</fullName>
    </submittedName>
</protein>
<evidence type="ECO:0000259" key="2">
    <source>
        <dbReference type="Pfam" id="PF06580"/>
    </source>
</evidence>
<evidence type="ECO:0000256" key="1">
    <source>
        <dbReference type="SAM" id="Phobius"/>
    </source>
</evidence>
<feature type="transmembrane region" description="Helical" evidence="1">
    <location>
        <begin position="12"/>
        <end position="28"/>
    </location>
</feature>
<sequence length="345" mass="40248">MSNAPLIKRNILYHLLFWCALFAAWYFFRYEDYSSKRLAFNITLLKVTDLAFMVYVTNYLLIPKLLYRKKYVLFGIIFLLFIVGSSWLKMYIEGQLVHHPELFNVFRNFKRLFYDNTIPHLLLVSTGAGFKLILDYAKAQKRMGEMAKENAEAELNFLKSQINPHFVFNSLNAVYFLINKENAEARDALHKFSGMLRYQLYECNGHKTSIEKELDYIKNYIDLQRLRTGERCEINFNCSPSVKGFSIEPLLLIPFVENAFKHLSFFNDKKNEVNISIGKNDSSLLFNIENTADNIHPEPLSREGIGLKNVKRRLELLYPGKHELVVQNNPGNFLVSLKLAIDAER</sequence>
<dbReference type="Proteomes" id="UP001560573">
    <property type="component" value="Unassembled WGS sequence"/>
</dbReference>
<dbReference type="PANTHER" id="PTHR34220">
    <property type="entry name" value="SENSOR HISTIDINE KINASE YPDA"/>
    <property type="match status" value="1"/>
</dbReference>
<proteinExistence type="predicted"/>
<feature type="domain" description="Signal transduction histidine kinase internal region" evidence="2">
    <location>
        <begin position="153"/>
        <end position="231"/>
    </location>
</feature>
<dbReference type="EMBL" id="JAULBC010000002">
    <property type="protein sequence ID" value="MEX6687253.1"/>
    <property type="molecule type" value="Genomic_DNA"/>
</dbReference>
<keyword evidence="3" id="KW-0808">Transferase</keyword>
<dbReference type="GO" id="GO:0016301">
    <property type="term" value="F:kinase activity"/>
    <property type="evidence" value="ECO:0007669"/>
    <property type="project" value="UniProtKB-KW"/>
</dbReference>
<dbReference type="PANTHER" id="PTHR34220:SF7">
    <property type="entry name" value="SENSOR HISTIDINE KINASE YPDA"/>
    <property type="match status" value="1"/>
</dbReference>
<feature type="transmembrane region" description="Helical" evidence="1">
    <location>
        <begin position="112"/>
        <end position="134"/>
    </location>
</feature>
<dbReference type="InterPro" id="IPR050640">
    <property type="entry name" value="Bact_2-comp_sensor_kinase"/>
</dbReference>
<keyword evidence="4" id="KW-1185">Reference proteome</keyword>
<dbReference type="Gene3D" id="3.30.565.10">
    <property type="entry name" value="Histidine kinase-like ATPase, C-terminal domain"/>
    <property type="match status" value="1"/>
</dbReference>
<feature type="transmembrane region" description="Helical" evidence="1">
    <location>
        <begin position="40"/>
        <end position="62"/>
    </location>
</feature>
<accession>A0ABV3ZBP2</accession>
<gene>
    <name evidence="3" type="ORF">QTN47_07090</name>
</gene>
<feature type="transmembrane region" description="Helical" evidence="1">
    <location>
        <begin position="71"/>
        <end position="92"/>
    </location>
</feature>
<dbReference type="InterPro" id="IPR010559">
    <property type="entry name" value="Sig_transdc_His_kin_internal"/>
</dbReference>
<keyword evidence="1" id="KW-0812">Transmembrane</keyword>
<keyword evidence="1" id="KW-1133">Transmembrane helix</keyword>
<keyword evidence="1" id="KW-0472">Membrane</keyword>
<organism evidence="3 4">
    <name type="scientific">Danxiaibacter flavus</name>
    <dbReference type="NCBI Taxonomy" id="3049108"/>
    <lineage>
        <taxon>Bacteria</taxon>
        <taxon>Pseudomonadati</taxon>
        <taxon>Bacteroidota</taxon>
        <taxon>Chitinophagia</taxon>
        <taxon>Chitinophagales</taxon>
        <taxon>Chitinophagaceae</taxon>
        <taxon>Danxiaibacter</taxon>
    </lineage>
</organism>
<dbReference type="InterPro" id="IPR036890">
    <property type="entry name" value="HATPase_C_sf"/>
</dbReference>
<dbReference type="Pfam" id="PF06580">
    <property type="entry name" value="His_kinase"/>
    <property type="match status" value="1"/>
</dbReference>
<evidence type="ECO:0000313" key="4">
    <source>
        <dbReference type="Proteomes" id="UP001560573"/>
    </source>
</evidence>
<dbReference type="SUPFAM" id="SSF55874">
    <property type="entry name" value="ATPase domain of HSP90 chaperone/DNA topoisomerase II/histidine kinase"/>
    <property type="match status" value="1"/>
</dbReference>
<dbReference type="RefSeq" id="WP_369328657.1">
    <property type="nucleotide sequence ID" value="NZ_JAULBC010000002.1"/>
</dbReference>
<keyword evidence="3" id="KW-0418">Kinase</keyword>
<name>A0ABV3ZBP2_9BACT</name>